<sequence>MRILITGVGGPAGASLALQSRERGHEVIGVDMADTMTARIADEFHTVPAATDPDAMPALARIARRSGAELVIPTVQEELPLIAAAAAEVPAPVVVSPFAAIALAHDKRYTMTALAKAGVAVPETFDGMPTGNGPWVIKPRRSRGGRGVQVVEESAGIELDREFELIQEFVPGDEYCPQVYRCPDSGEVTVVVLEKLELREGIVGNALGVLRRDNGEASDIAAIAEDAVVALGLVGPIDLDVRRRANGEPVVLEINARFGANSAAAPELLDAVLAHAERVSGLESAASDSAAGLEEAA</sequence>
<dbReference type="Pfam" id="PF02655">
    <property type="entry name" value="ATP-grasp_3"/>
    <property type="match status" value="1"/>
</dbReference>
<dbReference type="Gene3D" id="3.30.470.20">
    <property type="entry name" value="ATP-grasp fold, B domain"/>
    <property type="match status" value="1"/>
</dbReference>
<dbReference type="PROSITE" id="PS50975">
    <property type="entry name" value="ATP_GRASP"/>
    <property type="match status" value="1"/>
</dbReference>
<evidence type="ECO:0000259" key="2">
    <source>
        <dbReference type="PROSITE" id="PS50975"/>
    </source>
</evidence>
<dbReference type="SUPFAM" id="SSF56059">
    <property type="entry name" value="Glutathione synthetase ATP-binding domain-like"/>
    <property type="match status" value="1"/>
</dbReference>
<dbReference type="OrthoDB" id="4423634at2"/>
<organism evidence="3 4">
    <name type="scientific">Gulosibacter macacae</name>
    <dbReference type="NCBI Taxonomy" id="2488791"/>
    <lineage>
        <taxon>Bacteria</taxon>
        <taxon>Bacillati</taxon>
        <taxon>Actinomycetota</taxon>
        <taxon>Actinomycetes</taxon>
        <taxon>Micrococcales</taxon>
        <taxon>Microbacteriaceae</taxon>
        <taxon>Gulosibacter</taxon>
    </lineage>
</organism>
<dbReference type="Gene3D" id="3.30.1490.20">
    <property type="entry name" value="ATP-grasp fold, A domain"/>
    <property type="match status" value="1"/>
</dbReference>
<dbReference type="RefSeq" id="WP_124971638.1">
    <property type="nucleotide sequence ID" value="NZ_RQVS01000006.1"/>
</dbReference>
<dbReference type="GO" id="GO:0046872">
    <property type="term" value="F:metal ion binding"/>
    <property type="evidence" value="ECO:0007669"/>
    <property type="project" value="InterPro"/>
</dbReference>
<gene>
    <name evidence="3" type="ORF">EG850_06330</name>
</gene>
<comment type="caution">
    <text evidence="3">The sequence shown here is derived from an EMBL/GenBank/DDBJ whole genome shotgun (WGS) entry which is preliminary data.</text>
</comment>
<dbReference type="InterPro" id="IPR003806">
    <property type="entry name" value="ATP-grasp_PylC-type"/>
</dbReference>
<dbReference type="SUPFAM" id="SSF51735">
    <property type="entry name" value="NAD(P)-binding Rossmann-fold domains"/>
    <property type="match status" value="1"/>
</dbReference>
<dbReference type="AlphaFoldDB" id="A0A3P3VX33"/>
<dbReference type="InterPro" id="IPR036291">
    <property type="entry name" value="NAD(P)-bd_dom_sf"/>
</dbReference>
<evidence type="ECO:0000313" key="3">
    <source>
        <dbReference type="EMBL" id="RRJ87014.1"/>
    </source>
</evidence>
<protein>
    <submittedName>
        <fullName evidence="3">ATP-grasp domain-containing protein</fullName>
    </submittedName>
</protein>
<proteinExistence type="predicted"/>
<keyword evidence="1" id="KW-0547">Nucleotide-binding</keyword>
<dbReference type="InterPro" id="IPR011761">
    <property type="entry name" value="ATP-grasp"/>
</dbReference>
<feature type="domain" description="ATP-grasp" evidence="2">
    <location>
        <begin position="95"/>
        <end position="280"/>
    </location>
</feature>
<evidence type="ECO:0000256" key="1">
    <source>
        <dbReference type="PROSITE-ProRule" id="PRU00409"/>
    </source>
</evidence>
<dbReference type="GO" id="GO:0005524">
    <property type="term" value="F:ATP binding"/>
    <property type="evidence" value="ECO:0007669"/>
    <property type="project" value="UniProtKB-UniRule"/>
</dbReference>
<name>A0A3P3VX33_9MICO</name>
<accession>A0A3P3VX33</accession>
<dbReference type="InterPro" id="IPR048764">
    <property type="entry name" value="PylC_N"/>
</dbReference>
<dbReference type="EMBL" id="RQVS01000006">
    <property type="protein sequence ID" value="RRJ87014.1"/>
    <property type="molecule type" value="Genomic_DNA"/>
</dbReference>
<dbReference type="Proteomes" id="UP000274391">
    <property type="component" value="Unassembled WGS sequence"/>
</dbReference>
<reference evidence="3 4" key="1">
    <citation type="submission" date="2018-11" db="EMBL/GenBank/DDBJ databases">
        <title>YIM 102482-1 draft genome.</title>
        <authorList>
            <person name="Li G."/>
            <person name="Jiang Y."/>
        </authorList>
    </citation>
    <scope>NUCLEOTIDE SEQUENCE [LARGE SCALE GENOMIC DNA]</scope>
    <source>
        <strain evidence="3 4">YIM 102482-1</strain>
    </source>
</reference>
<dbReference type="Gene3D" id="3.40.50.20">
    <property type="match status" value="1"/>
</dbReference>
<keyword evidence="1" id="KW-0067">ATP-binding</keyword>
<dbReference type="InterPro" id="IPR013815">
    <property type="entry name" value="ATP_grasp_subdomain_1"/>
</dbReference>
<dbReference type="Pfam" id="PF21360">
    <property type="entry name" value="PylC-like_N"/>
    <property type="match status" value="1"/>
</dbReference>
<keyword evidence="4" id="KW-1185">Reference proteome</keyword>
<evidence type="ECO:0000313" key="4">
    <source>
        <dbReference type="Proteomes" id="UP000274391"/>
    </source>
</evidence>